<dbReference type="EMBL" id="JAAQYP010000077">
    <property type="protein sequence ID" value="NNA99039.1"/>
    <property type="molecule type" value="Genomic_DNA"/>
</dbReference>
<evidence type="ECO:0000313" key="1">
    <source>
        <dbReference type="EMBL" id="MCF5109486.1"/>
    </source>
</evidence>
<keyword evidence="4" id="KW-1185">Reference proteome</keyword>
<evidence type="ECO:0000313" key="4">
    <source>
        <dbReference type="Proteomes" id="UP000814003"/>
    </source>
</evidence>
<protein>
    <submittedName>
        <fullName evidence="2">Uncharacterized protein</fullName>
    </submittedName>
</protein>
<dbReference type="Proteomes" id="UP000814003">
    <property type="component" value="Unassembled WGS sequence"/>
</dbReference>
<organism evidence="2 3">
    <name type="scientific">Pseudomonas gessardii</name>
    <dbReference type="NCBI Taxonomy" id="78544"/>
    <lineage>
        <taxon>Bacteria</taxon>
        <taxon>Pseudomonadati</taxon>
        <taxon>Pseudomonadota</taxon>
        <taxon>Gammaproteobacteria</taxon>
        <taxon>Pseudomonadales</taxon>
        <taxon>Pseudomonadaceae</taxon>
        <taxon>Pseudomonas</taxon>
    </lineage>
</organism>
<reference evidence="1 4" key="1">
    <citation type="submission" date="2019-11" db="EMBL/GenBank/DDBJ databases">
        <title>Epiphytic Pseudomonas syringae from cherry orchards.</title>
        <authorList>
            <person name="Hulin M.T."/>
        </authorList>
    </citation>
    <scope>NUCLEOTIDE SEQUENCE [LARGE SCALE GENOMIC DNA]</scope>
    <source>
        <strain evidence="1 4">PA-6-5B</strain>
    </source>
</reference>
<dbReference type="EMBL" id="WKED01000050">
    <property type="protein sequence ID" value="MCF5109486.1"/>
    <property type="molecule type" value="Genomic_DNA"/>
</dbReference>
<accession>A0A7Y1MVA8</accession>
<evidence type="ECO:0000313" key="3">
    <source>
        <dbReference type="Proteomes" id="UP000542111"/>
    </source>
</evidence>
<evidence type="ECO:0000313" key="2">
    <source>
        <dbReference type="EMBL" id="NNA99039.1"/>
    </source>
</evidence>
<comment type="caution">
    <text evidence="2">The sequence shown here is derived from an EMBL/GenBank/DDBJ whole genome shotgun (WGS) entry which is preliminary data.</text>
</comment>
<name>A0A7Y1MVA8_9PSED</name>
<gene>
    <name evidence="1" type="ORF">GIW56_21895</name>
    <name evidence="2" type="ORF">HBO33_28245</name>
</gene>
<dbReference type="RefSeq" id="WP_169899159.1">
    <property type="nucleotide sequence ID" value="NZ_JAAQYP010000077.1"/>
</dbReference>
<reference evidence="2 3" key="2">
    <citation type="journal article" date="2020" name="Front. Microbiol.">
        <title>Genetic Organization of the aprX-lipA2 Operon Affects the Proteolytic Potential of Pseudomonas Species in Milk.</title>
        <authorList>
            <person name="Maier C."/>
            <person name="Huptas C."/>
            <person name="von Neubeck M."/>
            <person name="Scherer S."/>
            <person name="Wenning M."/>
            <person name="Lucking G."/>
        </authorList>
    </citation>
    <scope>NUCLEOTIDE SEQUENCE [LARGE SCALE GENOMIC DNA]</scope>
    <source>
        <strain evidence="2 3">G4779</strain>
    </source>
</reference>
<sequence length="59" mass="6384">MNSIVQAESFRLVAQDRQERLVVQGDQPVCHVLITLFVALCCIASQCQAAPASATLLRA</sequence>
<dbReference type="Proteomes" id="UP000542111">
    <property type="component" value="Unassembled WGS sequence"/>
</dbReference>
<dbReference type="AlphaFoldDB" id="A0A7Y1MVA8"/>
<proteinExistence type="predicted"/>